<organism evidence="2 3">
    <name type="scientific">Chryseobacterium wanjuense</name>
    <dbReference type="NCBI Taxonomy" id="356305"/>
    <lineage>
        <taxon>Bacteria</taxon>
        <taxon>Pseudomonadati</taxon>
        <taxon>Bacteroidota</taxon>
        <taxon>Flavobacteriia</taxon>
        <taxon>Flavobacteriales</taxon>
        <taxon>Weeksellaceae</taxon>
        <taxon>Chryseobacterium group</taxon>
        <taxon>Chryseobacterium</taxon>
    </lineage>
</organism>
<protein>
    <submittedName>
        <fullName evidence="2">MTH538 TIR-like domain</fullName>
    </submittedName>
</protein>
<feature type="domain" description="Thoeris protein ThsB TIR-like" evidence="1">
    <location>
        <begin position="8"/>
        <end position="104"/>
    </location>
</feature>
<evidence type="ECO:0000259" key="1">
    <source>
        <dbReference type="Pfam" id="PF08937"/>
    </source>
</evidence>
<name>A0A1I0QL58_9FLAO</name>
<dbReference type="Proteomes" id="UP000199469">
    <property type="component" value="Unassembled WGS sequence"/>
</dbReference>
<evidence type="ECO:0000313" key="3">
    <source>
        <dbReference type="Proteomes" id="UP000199469"/>
    </source>
</evidence>
<dbReference type="SUPFAM" id="SSF52206">
    <property type="entry name" value="Hypothetical protein MTH538"/>
    <property type="match status" value="1"/>
</dbReference>
<dbReference type="InterPro" id="IPR015032">
    <property type="entry name" value="ThsB__TIR-like_domain"/>
</dbReference>
<dbReference type="AlphaFoldDB" id="A0A1I0QL58"/>
<evidence type="ECO:0000313" key="2">
    <source>
        <dbReference type="EMBL" id="SEW27451.1"/>
    </source>
</evidence>
<dbReference type="InterPro" id="IPR036490">
    <property type="entry name" value="ThsB_TIR-like_sf"/>
</dbReference>
<gene>
    <name evidence="2" type="ORF">SAMN05421841_1964</name>
</gene>
<reference evidence="3" key="1">
    <citation type="submission" date="2016-10" db="EMBL/GenBank/DDBJ databases">
        <authorList>
            <person name="Varghese N."/>
            <person name="Submissions S."/>
        </authorList>
    </citation>
    <scope>NUCLEOTIDE SEQUENCE [LARGE SCALE GENOMIC DNA]</scope>
    <source>
        <strain evidence="3">DSM 17724</strain>
    </source>
</reference>
<dbReference type="RefSeq" id="WP_089791922.1">
    <property type="nucleotide sequence ID" value="NZ_FOIU01000001.1"/>
</dbReference>
<dbReference type="Pfam" id="PF08937">
    <property type="entry name" value="ThsB_TIR"/>
    <property type="match status" value="1"/>
</dbReference>
<dbReference type="STRING" id="356305.SAMN05421841_1964"/>
<proteinExistence type="predicted"/>
<dbReference type="EMBL" id="FOIU01000001">
    <property type="protein sequence ID" value="SEW27451.1"/>
    <property type="molecule type" value="Genomic_DNA"/>
</dbReference>
<dbReference type="OrthoDB" id="9810385at2"/>
<dbReference type="Gene3D" id="3.40.50.9200">
    <property type="entry name" value="Hypothetical protein MTH538"/>
    <property type="match status" value="1"/>
</dbReference>
<keyword evidence="3" id="KW-1185">Reference proteome</keyword>
<sequence>MNKTYRLFISHSWAYSDYYDQIMKLLNAQGLDYYDHSVPKHDPIHTNGTDKQLKEAIELKIKGTSCIIILAGMYATYSKWINKEIELAKAMGKKIIAVQPWGAERTSKVVKDSADIIVGWNGKSIVDAIKSFG</sequence>
<accession>A0A1I0QL58</accession>